<dbReference type="EMBL" id="PNHK01000003">
    <property type="protein sequence ID" value="PMD05220.1"/>
    <property type="molecule type" value="Genomic_DNA"/>
</dbReference>
<evidence type="ECO:0000259" key="4">
    <source>
        <dbReference type="PROSITE" id="PS50893"/>
    </source>
</evidence>
<sequence length="231" mass="24797">MITFDAARVAIDEVGGPERVLLDTTSVTITQPMTSVIGPNGSGKTTFLQMINGLMAPTSGDVRVGELSVTQNLKEVRKRVGFVFSDPAAQLVMPTVVEDVQLSLRHLPKAERKAAAMAMLAELGVEDLASRSVYELSGGQRQLVALATVLAVDPEVLVLDEPATLLDLKNTLLLRRTLRDLVDRRGVQVAFSTHDLDFALDGHECVFIDSGQVRGMGAPAEVVAEYRASVA</sequence>
<keyword evidence="2" id="KW-0547">Nucleotide-binding</keyword>
<dbReference type="InterPro" id="IPR015856">
    <property type="entry name" value="ABC_transpr_CbiO/EcfA_su"/>
</dbReference>
<dbReference type="SUPFAM" id="SSF52540">
    <property type="entry name" value="P-loop containing nucleoside triphosphate hydrolases"/>
    <property type="match status" value="1"/>
</dbReference>
<dbReference type="GO" id="GO:0016020">
    <property type="term" value="C:membrane"/>
    <property type="evidence" value="ECO:0007669"/>
    <property type="project" value="InterPro"/>
</dbReference>
<accession>A0A2N6VM47</accession>
<dbReference type="RefSeq" id="WP_102239161.1">
    <property type="nucleotide sequence ID" value="NZ_PNHK01000003.1"/>
</dbReference>
<dbReference type="Gene3D" id="3.40.50.300">
    <property type="entry name" value="P-loop containing nucleotide triphosphate hydrolases"/>
    <property type="match status" value="1"/>
</dbReference>
<keyword evidence="1" id="KW-0813">Transport</keyword>
<dbReference type="PROSITE" id="PS50893">
    <property type="entry name" value="ABC_TRANSPORTER_2"/>
    <property type="match status" value="1"/>
</dbReference>
<dbReference type="PANTHER" id="PTHR43514">
    <property type="entry name" value="ABC TRANSPORTER I FAMILY MEMBER 10"/>
    <property type="match status" value="1"/>
</dbReference>
<evidence type="ECO:0000256" key="1">
    <source>
        <dbReference type="ARBA" id="ARBA00022448"/>
    </source>
</evidence>
<dbReference type="InterPro" id="IPR027417">
    <property type="entry name" value="P-loop_NTPase"/>
</dbReference>
<evidence type="ECO:0000313" key="5">
    <source>
        <dbReference type="EMBL" id="PMD05220.1"/>
    </source>
</evidence>
<dbReference type="InterPro" id="IPR050334">
    <property type="entry name" value="Molybdenum_import_ModC"/>
</dbReference>
<evidence type="ECO:0000256" key="2">
    <source>
        <dbReference type="ARBA" id="ARBA00022741"/>
    </source>
</evidence>
<proteinExistence type="predicted"/>
<dbReference type="Proteomes" id="UP000235598">
    <property type="component" value="Unassembled WGS sequence"/>
</dbReference>
<keyword evidence="3 5" id="KW-0067">ATP-binding</keyword>
<gene>
    <name evidence="5" type="ORF">CJ199_09065</name>
</gene>
<dbReference type="GO" id="GO:0022857">
    <property type="term" value="F:transmembrane transporter activity"/>
    <property type="evidence" value="ECO:0007669"/>
    <property type="project" value="UniProtKB-ARBA"/>
</dbReference>
<dbReference type="InterPro" id="IPR003439">
    <property type="entry name" value="ABC_transporter-like_ATP-bd"/>
</dbReference>
<evidence type="ECO:0000313" key="6">
    <source>
        <dbReference type="Proteomes" id="UP000235598"/>
    </source>
</evidence>
<dbReference type="Pfam" id="PF00005">
    <property type="entry name" value="ABC_tran"/>
    <property type="match status" value="1"/>
</dbReference>
<dbReference type="AlphaFoldDB" id="A0A2N6VM47"/>
<comment type="caution">
    <text evidence="5">The sequence shown here is derived from an EMBL/GenBank/DDBJ whole genome shotgun (WGS) entry which is preliminary data.</text>
</comment>
<dbReference type="InterPro" id="IPR003593">
    <property type="entry name" value="AAA+_ATPase"/>
</dbReference>
<dbReference type="CDD" id="cd03225">
    <property type="entry name" value="ABC_cobalt_CbiO_domain1"/>
    <property type="match status" value="1"/>
</dbReference>
<protein>
    <submittedName>
        <fullName evidence="5">Cobalt ABC transporter ATP-binding protein</fullName>
    </submittedName>
</protein>
<organism evidence="5 6">
    <name type="scientific">Brevibacterium paucivorans</name>
    <dbReference type="NCBI Taxonomy" id="170994"/>
    <lineage>
        <taxon>Bacteria</taxon>
        <taxon>Bacillati</taxon>
        <taxon>Actinomycetota</taxon>
        <taxon>Actinomycetes</taxon>
        <taxon>Micrococcales</taxon>
        <taxon>Brevibacteriaceae</taxon>
        <taxon>Brevibacterium</taxon>
    </lineage>
</organism>
<dbReference type="PANTHER" id="PTHR43514:SF11">
    <property type="entry name" value="ABC TRANSPORTER RELATED"/>
    <property type="match status" value="1"/>
</dbReference>
<dbReference type="GO" id="GO:0016887">
    <property type="term" value="F:ATP hydrolysis activity"/>
    <property type="evidence" value="ECO:0007669"/>
    <property type="project" value="InterPro"/>
</dbReference>
<dbReference type="InterPro" id="IPR017871">
    <property type="entry name" value="ABC_transporter-like_CS"/>
</dbReference>
<dbReference type="OrthoDB" id="9806471at2"/>
<dbReference type="GO" id="GO:0005524">
    <property type="term" value="F:ATP binding"/>
    <property type="evidence" value="ECO:0007669"/>
    <property type="project" value="UniProtKB-KW"/>
</dbReference>
<feature type="domain" description="ABC transporter" evidence="4">
    <location>
        <begin position="1"/>
        <end position="231"/>
    </location>
</feature>
<evidence type="ECO:0000256" key="3">
    <source>
        <dbReference type="ARBA" id="ARBA00022840"/>
    </source>
</evidence>
<name>A0A2N6VM47_9MICO</name>
<reference evidence="5 6" key="1">
    <citation type="submission" date="2017-09" db="EMBL/GenBank/DDBJ databases">
        <title>Bacterial strain isolated from the female urinary microbiota.</title>
        <authorList>
            <person name="Thomas-White K."/>
            <person name="Kumar N."/>
            <person name="Forster S."/>
            <person name="Putonti C."/>
            <person name="Lawley T."/>
            <person name="Wolfe A.J."/>
        </authorList>
    </citation>
    <scope>NUCLEOTIDE SEQUENCE [LARGE SCALE GENOMIC DNA]</scope>
    <source>
        <strain evidence="5 6">UMB1301</strain>
    </source>
</reference>
<dbReference type="PROSITE" id="PS00211">
    <property type="entry name" value="ABC_TRANSPORTER_1"/>
    <property type="match status" value="1"/>
</dbReference>
<dbReference type="SMART" id="SM00382">
    <property type="entry name" value="AAA"/>
    <property type="match status" value="1"/>
</dbReference>